<dbReference type="Gene3D" id="1.10.8.730">
    <property type="match status" value="1"/>
</dbReference>
<dbReference type="SUPFAM" id="SSF52540">
    <property type="entry name" value="P-loop containing nucleoside triphosphate hydrolases"/>
    <property type="match status" value="1"/>
</dbReference>
<dbReference type="KEGG" id="ohi:H8790_03415"/>
<dbReference type="PANTHER" id="PTHR30121">
    <property type="entry name" value="UNCHARACTERIZED PROTEIN YJGR-RELATED"/>
    <property type="match status" value="1"/>
</dbReference>
<feature type="domain" description="TraG P-loop" evidence="2">
    <location>
        <begin position="628"/>
        <end position="746"/>
    </location>
</feature>
<dbReference type="InterPro" id="IPR051162">
    <property type="entry name" value="T4SS_component"/>
</dbReference>
<dbReference type="RefSeq" id="WP_055270875.1">
    <property type="nucleotide sequence ID" value="NZ_CP060490.1"/>
</dbReference>
<evidence type="ECO:0000259" key="2">
    <source>
        <dbReference type="Pfam" id="PF19044"/>
    </source>
</evidence>
<protein>
    <submittedName>
        <fullName evidence="3">DUF87 domain-containing protein</fullName>
    </submittedName>
</protein>
<keyword evidence="4" id="KW-1185">Reference proteome</keyword>
<dbReference type="Pfam" id="PF01935">
    <property type="entry name" value="DUF87"/>
    <property type="match status" value="1"/>
</dbReference>
<dbReference type="Proteomes" id="UP000515960">
    <property type="component" value="Chromosome"/>
</dbReference>
<dbReference type="NCBIfam" id="NF045971">
    <property type="entry name" value="conju_CD1110"/>
    <property type="match status" value="1"/>
</dbReference>
<gene>
    <name evidence="3" type="ORF">H8790_03415</name>
</gene>
<proteinExistence type="predicted"/>
<name>A0A7G9B6B5_9FIRM</name>
<dbReference type="InterPro" id="IPR002789">
    <property type="entry name" value="HerA_central"/>
</dbReference>
<feature type="domain" description="Helicase HerA central" evidence="1">
    <location>
        <begin position="441"/>
        <end position="514"/>
    </location>
</feature>
<evidence type="ECO:0000313" key="4">
    <source>
        <dbReference type="Proteomes" id="UP000515960"/>
    </source>
</evidence>
<dbReference type="PANTHER" id="PTHR30121:SF6">
    <property type="entry name" value="SLR6007 PROTEIN"/>
    <property type="match status" value="1"/>
</dbReference>
<evidence type="ECO:0000259" key="1">
    <source>
        <dbReference type="Pfam" id="PF01935"/>
    </source>
</evidence>
<evidence type="ECO:0000313" key="3">
    <source>
        <dbReference type="EMBL" id="QNL45096.1"/>
    </source>
</evidence>
<reference evidence="3 4" key="1">
    <citation type="submission" date="2020-08" db="EMBL/GenBank/DDBJ databases">
        <authorList>
            <person name="Liu C."/>
            <person name="Sun Q."/>
        </authorList>
    </citation>
    <scope>NUCLEOTIDE SEQUENCE [LARGE SCALE GENOMIC DNA]</scope>
    <source>
        <strain evidence="3 4">NSJ-62</strain>
    </source>
</reference>
<organism evidence="3 4">
    <name type="scientific">Oscillibacter hominis</name>
    <dbReference type="NCBI Taxonomy" id="2763056"/>
    <lineage>
        <taxon>Bacteria</taxon>
        <taxon>Bacillati</taxon>
        <taxon>Bacillota</taxon>
        <taxon>Clostridia</taxon>
        <taxon>Eubacteriales</taxon>
        <taxon>Oscillospiraceae</taxon>
        <taxon>Oscillibacter</taxon>
    </lineage>
</organism>
<dbReference type="AlphaFoldDB" id="A0A7G9B6B5"/>
<dbReference type="EMBL" id="CP060490">
    <property type="protein sequence ID" value="QNL45096.1"/>
    <property type="molecule type" value="Genomic_DNA"/>
</dbReference>
<dbReference type="Pfam" id="PF19044">
    <property type="entry name" value="P-loop_TraG"/>
    <property type="match status" value="1"/>
</dbReference>
<sequence>MIKTLQNTLKQDKEQFTVPKSVQDAIPIRRIWPDGVFQFGSKFSKCIRFSDINYAIASKEDKTAMFLNYSELLNALDTGSTTKITINNKRLNRQNFEETILLPPRGDFLDGYRAEYNAMLTDKVTDSSNSVVQERYITVSTHKKNVDEARTFFDRVIGDVTSRLNKLDSHSEELDAIERLRILHDFYRVGEETEFHFNLKDSMRKGASYKDAICPDSMEFKKDHFVMGDKFGRVLFLKEYASYIKDSMINELTELNRTLMLSIDVIPVPTDEAVREMQNRLLGVETNVTNWQRRQNSNNNFSAVVPYDLEQQRKETREMLDDLTTRDQRMMFAVVTLVHLADSKEELDSDTETLQSIARKHLCQLSTLNWQQAEGLVTALPLGLRRIDALRTLTTEALAVLMPFKAQEILHQGGVYYGQNTISKNLILANRWELLNANGFVLGVSGSGKSFTAKREMVGLALAAENGDGGAPDDIIVIDPESEYRPLIEGLGGEVIEVSATSPNHINAMDMEQGYGDGENPVVLKSEFLLSLCEQLMGSGKLSAKEKSIIDRCAAQCYREYIRRGYTGAVPTLQDFHAELLRQPEPEARDVALAIELFTEGSLNTFAKPTNVDTNSRILCYDIRDLGRQLLPVGMLVVLDSIFNRIIRNRQQGRNTWIYIDEIYLLFQHEYSANFLFTLWKRVRKYRACCTGITQNVDDLLQSHTARTMLANSEFLVMLNQAATDRTELARLLNISDNQLSYITNVDSGRGLIKCGSAIVPFMDNFPKNRLYKLMTTKPSDTDGTIGMGRAA</sequence>
<accession>A0A7G9B6B5</accession>
<dbReference type="InterPro" id="IPR043964">
    <property type="entry name" value="P-loop_TraG"/>
</dbReference>
<dbReference type="InterPro" id="IPR027417">
    <property type="entry name" value="P-loop_NTPase"/>
</dbReference>
<dbReference type="Gene3D" id="3.40.50.300">
    <property type="entry name" value="P-loop containing nucleotide triphosphate hydrolases"/>
    <property type="match status" value="1"/>
</dbReference>